<keyword evidence="1" id="KW-0479">Metal-binding</keyword>
<keyword evidence="2" id="KW-0186">Copper</keyword>
<feature type="chain" id="PRO_5045452271" evidence="3">
    <location>
        <begin position="29"/>
        <end position="494"/>
    </location>
</feature>
<dbReference type="InterPro" id="IPR002227">
    <property type="entry name" value="Tyrosinase_Cu-bd"/>
</dbReference>
<dbReference type="InterPro" id="IPR050316">
    <property type="entry name" value="Tyrosinase/Hemocyanin"/>
</dbReference>
<dbReference type="Gene3D" id="1.10.1280.10">
    <property type="entry name" value="Di-copper center containing domain from catechol oxidase"/>
    <property type="match status" value="1"/>
</dbReference>
<protein>
    <submittedName>
        <fullName evidence="5">Tyrosinase family protein</fullName>
    </submittedName>
</protein>
<dbReference type="InterPro" id="IPR008922">
    <property type="entry name" value="Di-copper_centre_dom_sf"/>
</dbReference>
<organism evidence="5 6">
    <name type="scientific">Novilysobacter erysipheiresistens</name>
    <dbReference type="NCBI Taxonomy" id="1749332"/>
    <lineage>
        <taxon>Bacteria</taxon>
        <taxon>Pseudomonadati</taxon>
        <taxon>Pseudomonadota</taxon>
        <taxon>Gammaproteobacteria</taxon>
        <taxon>Lysobacterales</taxon>
        <taxon>Lysobacteraceae</taxon>
        <taxon>Novilysobacter</taxon>
    </lineage>
</organism>
<evidence type="ECO:0000256" key="2">
    <source>
        <dbReference type="ARBA" id="ARBA00023008"/>
    </source>
</evidence>
<name>A0ABU7Z0F0_9GAMM</name>
<evidence type="ECO:0000313" key="6">
    <source>
        <dbReference type="Proteomes" id="UP001355056"/>
    </source>
</evidence>
<dbReference type="PROSITE" id="PS00498">
    <property type="entry name" value="TYROSINASE_2"/>
    <property type="match status" value="1"/>
</dbReference>
<accession>A0ABU7Z0F0</accession>
<gene>
    <name evidence="5" type="ORF">SNE34_11920</name>
</gene>
<keyword evidence="3" id="KW-0732">Signal</keyword>
<feature type="domain" description="Tyrosinase copper-binding" evidence="4">
    <location>
        <begin position="252"/>
        <end position="263"/>
    </location>
</feature>
<keyword evidence="6" id="KW-1185">Reference proteome</keyword>
<dbReference type="EMBL" id="JAXGFP010000006">
    <property type="protein sequence ID" value="MEG3184718.1"/>
    <property type="molecule type" value="Genomic_DNA"/>
</dbReference>
<evidence type="ECO:0000256" key="1">
    <source>
        <dbReference type="ARBA" id="ARBA00022723"/>
    </source>
</evidence>
<dbReference type="Proteomes" id="UP001355056">
    <property type="component" value="Unassembled WGS sequence"/>
</dbReference>
<dbReference type="PANTHER" id="PTHR11474">
    <property type="entry name" value="TYROSINASE FAMILY MEMBER"/>
    <property type="match status" value="1"/>
</dbReference>
<comment type="caution">
    <text evidence="5">The sequence shown here is derived from an EMBL/GenBank/DDBJ whole genome shotgun (WGS) entry which is preliminary data.</text>
</comment>
<evidence type="ECO:0000256" key="3">
    <source>
        <dbReference type="SAM" id="SignalP"/>
    </source>
</evidence>
<dbReference type="PROSITE" id="PS51318">
    <property type="entry name" value="TAT"/>
    <property type="match status" value="1"/>
</dbReference>
<dbReference type="InterPro" id="IPR006311">
    <property type="entry name" value="TAT_signal"/>
</dbReference>
<feature type="signal peptide" evidence="3">
    <location>
        <begin position="1"/>
        <end position="28"/>
    </location>
</feature>
<dbReference type="RefSeq" id="WP_332617509.1">
    <property type="nucleotide sequence ID" value="NZ_JAXGFP010000006.1"/>
</dbReference>
<dbReference type="PANTHER" id="PTHR11474:SF76">
    <property type="entry name" value="SHKT DOMAIN-CONTAINING PROTEIN"/>
    <property type="match status" value="1"/>
</dbReference>
<evidence type="ECO:0000313" key="5">
    <source>
        <dbReference type="EMBL" id="MEG3184718.1"/>
    </source>
</evidence>
<dbReference type="PRINTS" id="PR00092">
    <property type="entry name" value="TYROSINASE"/>
</dbReference>
<evidence type="ECO:0000259" key="4">
    <source>
        <dbReference type="PROSITE" id="PS00498"/>
    </source>
</evidence>
<proteinExistence type="predicted"/>
<sequence>MITVSRRAFIQALAAAPLALWTTRYVHAQETLLVRHDASSAAGLEMLRIYADAVTAMHQRSDGDPLSWVWQHYTHFVNGSTTKAAEISRIFGSTPSPHSALAGEMWNTCQSHAGQNANHFLPWHRMYVLFFENIIREVSGRPDFTLPYWNYTSDDPALRGVVPVAFRLPNDPVYGILYRPDRTRLANRGQPIHQNQAGDAMDISSAMAKASYSSAGGVQGFCRAIDSGIHGKIHVLVGNRYNMGKVPYAARDPLFWVHHANIDRMWASWNRNGGVNPATPTWARRQFVFADTQGQRVSTELRAYYDIESLGYTYDDFIPAPPSALAASLGRQVTTSTGTPELVARARPADLGSRATRTALRPVAGTSQTEVLGLATGGGRSRRAYLILKDLHAWDQPEVLYHVYLTPRDGAPGPDSFVGSINFFDAEFHDHGGGRLDEALGENFFSFDVTDVLLRIAGRRHRGARNALSVAFVPGGRPRADARPLVASIELVRQ</sequence>
<dbReference type="Pfam" id="PF00264">
    <property type="entry name" value="Tyrosinase"/>
    <property type="match status" value="2"/>
</dbReference>
<reference evidence="5 6" key="1">
    <citation type="journal article" date="2016" name="Int. J. Syst. Evol. Microbiol.">
        <title>Lysobacter erysipheiresistens sp. nov., an antagonist of powdery mildew, isolated from tobacco-cultivated soil.</title>
        <authorList>
            <person name="Xie B."/>
            <person name="Li T."/>
            <person name="Lin X."/>
            <person name="Wang C.J."/>
            <person name="Chen Y.J."/>
            <person name="Liu W.J."/>
            <person name="Zhao Z.W."/>
        </authorList>
    </citation>
    <scope>NUCLEOTIDE SEQUENCE [LARGE SCALE GENOMIC DNA]</scope>
    <source>
        <strain evidence="5 6">RS-LYSO-3</strain>
    </source>
</reference>
<dbReference type="SUPFAM" id="SSF48056">
    <property type="entry name" value="Di-copper centre-containing domain"/>
    <property type="match status" value="1"/>
</dbReference>